<dbReference type="PANTHER" id="PTHR31157:SF30">
    <property type="entry name" value="SCP DOMAIN-CONTAINING PROTEIN"/>
    <property type="match status" value="1"/>
</dbReference>
<organism evidence="2 3">
    <name type="scientific">Pseudocohnilembus persalinus</name>
    <name type="common">Ciliate</name>
    <dbReference type="NCBI Taxonomy" id="266149"/>
    <lineage>
        <taxon>Eukaryota</taxon>
        <taxon>Sar</taxon>
        <taxon>Alveolata</taxon>
        <taxon>Ciliophora</taxon>
        <taxon>Intramacronucleata</taxon>
        <taxon>Oligohymenophorea</taxon>
        <taxon>Scuticociliatia</taxon>
        <taxon>Philasterida</taxon>
        <taxon>Pseudocohnilembidae</taxon>
        <taxon>Pseudocohnilembus</taxon>
    </lineage>
</organism>
<reference evidence="2 3" key="1">
    <citation type="journal article" date="2015" name="Sci. Rep.">
        <title>Genome of the facultative scuticociliatosis pathogen Pseudocohnilembus persalinus provides insight into its virulence through horizontal gene transfer.</title>
        <authorList>
            <person name="Xiong J."/>
            <person name="Wang G."/>
            <person name="Cheng J."/>
            <person name="Tian M."/>
            <person name="Pan X."/>
            <person name="Warren A."/>
            <person name="Jiang C."/>
            <person name="Yuan D."/>
            <person name="Miao W."/>
        </authorList>
    </citation>
    <scope>NUCLEOTIDE SEQUENCE [LARGE SCALE GENOMIC DNA]</scope>
    <source>
        <strain evidence="2">36N120E</strain>
    </source>
</reference>
<evidence type="ECO:0000313" key="2">
    <source>
        <dbReference type="EMBL" id="KRW98220.1"/>
    </source>
</evidence>
<keyword evidence="3" id="KW-1185">Reference proteome</keyword>
<dbReference type="InterPro" id="IPR035940">
    <property type="entry name" value="CAP_sf"/>
</dbReference>
<dbReference type="InterPro" id="IPR014044">
    <property type="entry name" value="CAP_dom"/>
</dbReference>
<dbReference type="Gene3D" id="3.40.33.10">
    <property type="entry name" value="CAP"/>
    <property type="match status" value="1"/>
</dbReference>
<dbReference type="CDD" id="cd05379">
    <property type="entry name" value="CAP_bacterial"/>
    <property type="match status" value="1"/>
</dbReference>
<sequence>MDYNELKKIQLDFNYNDNNHEYIFDENKPEYQNNNNQQNTTQIYPESQINKIQTENQHIHDKVQIQKVESDEDESNDRAKLFLKAQQYRKQNNVYNNFDYDFNNQDEEKLLTPQEQIRQYRQKMSKNYNESKKFNNKPITIQNLQQQVSQEFVQNQLNEVNKPNNQVGFQKGQIISMNDLGKKSDYENQIILGKQALKFSNNFRKSQKLNELQWSQELFAIALEHSKNMAEGKVPFGHQGFNQRCQKCPFSQSAFCENVAYSNQNEEQISEQIVEGWINSKGHRKNLVSRANVCGIAAYKSDQNGNWYYTQLISYKN</sequence>
<comment type="caution">
    <text evidence="2">The sequence shown here is derived from an EMBL/GenBank/DDBJ whole genome shotgun (WGS) entry which is preliminary data.</text>
</comment>
<dbReference type="SUPFAM" id="SSF55797">
    <property type="entry name" value="PR-1-like"/>
    <property type="match status" value="1"/>
</dbReference>
<gene>
    <name evidence="2" type="ORF">PPERSA_05564</name>
</gene>
<dbReference type="AlphaFoldDB" id="A0A0V0Q7L3"/>
<dbReference type="PANTHER" id="PTHR31157">
    <property type="entry name" value="SCP DOMAIN-CONTAINING PROTEIN"/>
    <property type="match status" value="1"/>
</dbReference>
<dbReference type="Pfam" id="PF00188">
    <property type="entry name" value="CAP"/>
    <property type="match status" value="1"/>
</dbReference>
<evidence type="ECO:0000259" key="1">
    <source>
        <dbReference type="Pfam" id="PF00188"/>
    </source>
</evidence>
<evidence type="ECO:0000313" key="3">
    <source>
        <dbReference type="Proteomes" id="UP000054937"/>
    </source>
</evidence>
<dbReference type="InParanoid" id="A0A0V0Q7L3"/>
<dbReference type="Proteomes" id="UP000054937">
    <property type="component" value="Unassembled WGS sequence"/>
</dbReference>
<dbReference type="OrthoDB" id="568194at2759"/>
<dbReference type="EMBL" id="LDAU01000260">
    <property type="protein sequence ID" value="KRW98220.1"/>
    <property type="molecule type" value="Genomic_DNA"/>
</dbReference>
<protein>
    <submittedName>
        <fullName evidence="2">CAP domain</fullName>
    </submittedName>
</protein>
<feature type="domain" description="SCP" evidence="1">
    <location>
        <begin position="201"/>
        <end position="311"/>
    </location>
</feature>
<proteinExistence type="predicted"/>
<name>A0A0V0Q7L3_PSEPJ</name>
<accession>A0A0V0Q7L3</accession>